<evidence type="ECO:0000256" key="6">
    <source>
        <dbReference type="ARBA" id="ARBA00022723"/>
    </source>
</evidence>
<comment type="subcellular location">
    <subcellularLocation>
        <location evidence="1">Cytoplasm</location>
    </subcellularLocation>
</comment>
<evidence type="ECO:0000313" key="11">
    <source>
        <dbReference type="EMBL" id="PIP24311.1"/>
    </source>
</evidence>
<dbReference type="Gene3D" id="3.40.50.300">
    <property type="entry name" value="P-loop containing nucleotide triphosphate hydrolases"/>
    <property type="match status" value="1"/>
</dbReference>
<keyword evidence="11" id="KW-0808">Transferase</keyword>
<evidence type="ECO:0000256" key="3">
    <source>
        <dbReference type="ARBA" id="ARBA00019010"/>
    </source>
</evidence>
<keyword evidence="7" id="KW-0547">Nucleotide-binding</keyword>
<evidence type="ECO:0000256" key="4">
    <source>
        <dbReference type="ARBA" id="ARBA00022490"/>
    </source>
</evidence>
<evidence type="ECO:0000256" key="1">
    <source>
        <dbReference type="ARBA" id="ARBA00004496"/>
    </source>
</evidence>
<dbReference type="SUPFAM" id="SSF52540">
    <property type="entry name" value="P-loop containing nucleoside triphosphate hydrolases"/>
    <property type="match status" value="1"/>
</dbReference>
<evidence type="ECO:0000256" key="9">
    <source>
        <dbReference type="ARBA" id="ARBA00022842"/>
    </source>
</evidence>
<dbReference type="GO" id="GO:0016740">
    <property type="term" value="F:transferase activity"/>
    <property type="evidence" value="ECO:0007669"/>
    <property type="project" value="UniProtKB-KW"/>
</dbReference>
<keyword evidence="6" id="KW-0479">Metal-binding</keyword>
<keyword evidence="9" id="KW-0460">Magnesium</keyword>
<gene>
    <name evidence="11" type="ORF">COX35_01275</name>
</gene>
<evidence type="ECO:0000256" key="2">
    <source>
        <dbReference type="ARBA" id="ARBA00007599"/>
    </source>
</evidence>
<accession>A0A2G9Z0R5</accession>
<dbReference type="Pfam" id="PF02367">
    <property type="entry name" value="TsaE"/>
    <property type="match status" value="1"/>
</dbReference>
<keyword evidence="4" id="KW-0963">Cytoplasm</keyword>
<evidence type="ECO:0000313" key="12">
    <source>
        <dbReference type="Proteomes" id="UP000229952"/>
    </source>
</evidence>
<evidence type="ECO:0000256" key="8">
    <source>
        <dbReference type="ARBA" id="ARBA00022840"/>
    </source>
</evidence>
<dbReference type="Proteomes" id="UP000229952">
    <property type="component" value="Unassembled WGS sequence"/>
</dbReference>
<keyword evidence="5" id="KW-0819">tRNA processing</keyword>
<dbReference type="InterPro" id="IPR003442">
    <property type="entry name" value="T6A_TsaE"/>
</dbReference>
<organism evidence="11 12">
    <name type="scientific">Candidatus Nealsonbacteria bacterium CG23_combo_of_CG06-09_8_20_14_all_37_18</name>
    <dbReference type="NCBI Taxonomy" id="1974720"/>
    <lineage>
        <taxon>Bacteria</taxon>
        <taxon>Candidatus Nealsoniibacteriota</taxon>
    </lineage>
</organism>
<proteinExistence type="inferred from homology"/>
<evidence type="ECO:0000256" key="7">
    <source>
        <dbReference type="ARBA" id="ARBA00022741"/>
    </source>
</evidence>
<protein>
    <recommendedName>
        <fullName evidence="3">tRNA threonylcarbamoyladenosine biosynthesis protein TsaE</fullName>
    </recommendedName>
    <alternativeName>
        <fullName evidence="10">t(6)A37 threonylcarbamoyladenosine biosynthesis protein TsaE</fullName>
    </alternativeName>
</protein>
<dbReference type="GO" id="GO:0005524">
    <property type="term" value="F:ATP binding"/>
    <property type="evidence" value="ECO:0007669"/>
    <property type="project" value="UniProtKB-KW"/>
</dbReference>
<dbReference type="NCBIfam" id="TIGR00150">
    <property type="entry name" value="T6A_YjeE"/>
    <property type="match status" value="1"/>
</dbReference>
<dbReference type="PANTHER" id="PTHR33540">
    <property type="entry name" value="TRNA THREONYLCARBAMOYLADENOSINE BIOSYNTHESIS PROTEIN TSAE"/>
    <property type="match status" value="1"/>
</dbReference>
<evidence type="ECO:0000256" key="5">
    <source>
        <dbReference type="ARBA" id="ARBA00022694"/>
    </source>
</evidence>
<comment type="similarity">
    <text evidence="2">Belongs to the TsaE family.</text>
</comment>
<evidence type="ECO:0000256" key="10">
    <source>
        <dbReference type="ARBA" id="ARBA00032441"/>
    </source>
</evidence>
<dbReference type="GO" id="GO:0002949">
    <property type="term" value="P:tRNA threonylcarbamoyladenosine modification"/>
    <property type="evidence" value="ECO:0007669"/>
    <property type="project" value="InterPro"/>
</dbReference>
<dbReference type="GO" id="GO:0005737">
    <property type="term" value="C:cytoplasm"/>
    <property type="evidence" value="ECO:0007669"/>
    <property type="project" value="UniProtKB-SubCell"/>
</dbReference>
<reference evidence="11 12" key="1">
    <citation type="submission" date="2017-09" db="EMBL/GenBank/DDBJ databases">
        <title>Depth-based differentiation of microbial function through sediment-hosted aquifers and enrichment of novel symbionts in the deep terrestrial subsurface.</title>
        <authorList>
            <person name="Probst A.J."/>
            <person name="Ladd B."/>
            <person name="Jarett J.K."/>
            <person name="Geller-Mcgrath D.E."/>
            <person name="Sieber C.M."/>
            <person name="Emerson J.B."/>
            <person name="Anantharaman K."/>
            <person name="Thomas B.C."/>
            <person name="Malmstrom R."/>
            <person name="Stieglmeier M."/>
            <person name="Klingl A."/>
            <person name="Woyke T."/>
            <person name="Ryan C.M."/>
            <person name="Banfield J.F."/>
        </authorList>
    </citation>
    <scope>NUCLEOTIDE SEQUENCE [LARGE SCALE GENOMIC DNA]</scope>
    <source>
        <strain evidence="11">CG23_combo_of_CG06-09_8_20_14_all_37_18</strain>
    </source>
</reference>
<dbReference type="AlphaFoldDB" id="A0A2G9Z0R5"/>
<dbReference type="EMBL" id="PCRQ01000031">
    <property type="protein sequence ID" value="PIP24311.1"/>
    <property type="molecule type" value="Genomic_DNA"/>
</dbReference>
<dbReference type="InterPro" id="IPR027417">
    <property type="entry name" value="P-loop_NTPase"/>
</dbReference>
<name>A0A2G9Z0R5_9BACT</name>
<keyword evidence="8" id="KW-0067">ATP-binding</keyword>
<sequence length="157" mass="17945">MKKIFLTKSSTQTKKLGESFAKNISKRSLAKRAVVFGLIGDLGGGKTTFLQGFAKGLGVKEKILSPTFVIMKKFKINHLTIKQFSHFYHIDCYRIEKPKEILGLGFKKIIFNPQNIIAVEWADRIRKVMPKDITTLKFEFINKNARKIVVELKKNGK</sequence>
<dbReference type="GO" id="GO:0046872">
    <property type="term" value="F:metal ion binding"/>
    <property type="evidence" value="ECO:0007669"/>
    <property type="project" value="UniProtKB-KW"/>
</dbReference>
<comment type="caution">
    <text evidence="11">The sequence shown here is derived from an EMBL/GenBank/DDBJ whole genome shotgun (WGS) entry which is preliminary data.</text>
</comment>
<dbReference type="PANTHER" id="PTHR33540:SF2">
    <property type="entry name" value="TRNA THREONYLCARBAMOYLADENOSINE BIOSYNTHESIS PROTEIN TSAE"/>
    <property type="match status" value="1"/>
</dbReference>